<dbReference type="RefSeq" id="WP_072503367.1">
    <property type="nucleotide sequence ID" value="NZ_CP016364.1"/>
</dbReference>
<dbReference type="PANTHER" id="PTHR43300:SF12">
    <property type="entry name" value="CHLORAMPHENICOL ACETYLTRANSFERASE"/>
    <property type="match status" value="1"/>
</dbReference>
<protein>
    <submittedName>
        <fullName evidence="4">Acetyltransferase</fullName>
        <ecNumber evidence="4">2.3.1.-</ecNumber>
    </submittedName>
</protein>
<keyword evidence="5" id="KW-1185">Reference proteome</keyword>
<dbReference type="EMBL" id="CP016364">
    <property type="protein sequence ID" value="APG45519.1"/>
    <property type="molecule type" value="Genomic_DNA"/>
</dbReference>
<dbReference type="STRING" id="1844006.PhaeoP97_00064"/>
<dbReference type="GO" id="GO:0016746">
    <property type="term" value="F:acyltransferase activity"/>
    <property type="evidence" value="ECO:0007669"/>
    <property type="project" value="UniProtKB-KW"/>
</dbReference>
<evidence type="ECO:0000256" key="3">
    <source>
        <dbReference type="ARBA" id="ARBA00023315"/>
    </source>
</evidence>
<evidence type="ECO:0000256" key="2">
    <source>
        <dbReference type="ARBA" id="ARBA00022679"/>
    </source>
</evidence>
<evidence type="ECO:0000313" key="5">
    <source>
        <dbReference type="Proteomes" id="UP000183859"/>
    </source>
</evidence>
<reference evidence="5" key="1">
    <citation type="submission" date="2016-07" db="EMBL/GenBank/DDBJ databases">
        <title>Phaeobacter portensis sp. nov., a tropodithietic acid producing bacterium isolated from a German harbor.</title>
        <authorList>
            <person name="Freese H.M."/>
            <person name="Bunk B."/>
            <person name="Breider S."/>
            <person name="Brinkhoff T."/>
        </authorList>
    </citation>
    <scope>NUCLEOTIDE SEQUENCE [LARGE SCALE GENOMIC DNA]</scope>
    <source>
        <strain evidence="5">P97</strain>
    </source>
</reference>
<name>A0A1L3I064_9RHOB</name>
<dbReference type="InterPro" id="IPR050179">
    <property type="entry name" value="Trans_hexapeptide_repeat"/>
</dbReference>
<accession>A0A1L3I064</accession>
<gene>
    <name evidence="4" type="ORF">PhaeoP97_00064</name>
</gene>
<comment type="similarity">
    <text evidence="1">Belongs to the transferase hexapeptide repeat family.</text>
</comment>
<evidence type="ECO:0000313" key="4">
    <source>
        <dbReference type="EMBL" id="APG45519.1"/>
    </source>
</evidence>
<organism evidence="4 5">
    <name type="scientific">Phaeobacter porticola</name>
    <dbReference type="NCBI Taxonomy" id="1844006"/>
    <lineage>
        <taxon>Bacteria</taxon>
        <taxon>Pseudomonadati</taxon>
        <taxon>Pseudomonadota</taxon>
        <taxon>Alphaproteobacteria</taxon>
        <taxon>Rhodobacterales</taxon>
        <taxon>Roseobacteraceae</taxon>
        <taxon>Phaeobacter</taxon>
    </lineage>
</organism>
<dbReference type="Proteomes" id="UP000183859">
    <property type="component" value="Chromosome"/>
</dbReference>
<dbReference type="SUPFAM" id="SSF51161">
    <property type="entry name" value="Trimeric LpxA-like enzymes"/>
    <property type="match status" value="1"/>
</dbReference>
<keyword evidence="3 4" id="KW-0012">Acyltransferase</keyword>
<dbReference type="AlphaFoldDB" id="A0A1L3I064"/>
<dbReference type="Gene3D" id="2.160.10.10">
    <property type="entry name" value="Hexapeptide repeat proteins"/>
    <property type="match status" value="1"/>
</dbReference>
<proteinExistence type="inferred from homology"/>
<sequence>MARRSLNSGFLTPEALATLGVENSAERNILIHSTCVVLDFDCIRFGSNIRIDPYCTLTCKDLKLGNFIHIAGGSTLSGAGRITIDDFAGISNHCLIFSSSDDYSGAALTNPTVPSKFTNVRTEDIHIHKHVILGARSVVLPGAQLREGASVGANTLVKRELAPWTVYAGVPAVAIRPRKQDCLRLEAELRAELAEQNQT</sequence>
<keyword evidence="2 4" id="KW-0808">Transferase</keyword>
<dbReference type="PANTHER" id="PTHR43300">
    <property type="entry name" value="ACETYLTRANSFERASE"/>
    <property type="match status" value="1"/>
</dbReference>
<dbReference type="CDD" id="cd04647">
    <property type="entry name" value="LbH_MAT_like"/>
    <property type="match status" value="1"/>
</dbReference>
<dbReference type="InterPro" id="IPR011004">
    <property type="entry name" value="Trimer_LpxA-like_sf"/>
</dbReference>
<dbReference type="OrthoDB" id="9815592at2"/>
<evidence type="ECO:0000256" key="1">
    <source>
        <dbReference type="ARBA" id="ARBA00007274"/>
    </source>
</evidence>
<dbReference type="EC" id="2.3.1.-" evidence="4"/>
<dbReference type="KEGG" id="php:PhaeoP97_00064"/>